<dbReference type="EMBL" id="JAENGY010000710">
    <property type="protein sequence ID" value="KAG6957788.1"/>
    <property type="molecule type" value="Genomic_DNA"/>
</dbReference>
<feature type="region of interest" description="Disordered" evidence="1">
    <location>
        <begin position="128"/>
        <end position="147"/>
    </location>
</feature>
<dbReference type="Proteomes" id="UP000709295">
    <property type="component" value="Unassembled WGS sequence"/>
</dbReference>
<organism evidence="2 3">
    <name type="scientific">Phytophthora aleatoria</name>
    <dbReference type="NCBI Taxonomy" id="2496075"/>
    <lineage>
        <taxon>Eukaryota</taxon>
        <taxon>Sar</taxon>
        <taxon>Stramenopiles</taxon>
        <taxon>Oomycota</taxon>
        <taxon>Peronosporomycetes</taxon>
        <taxon>Peronosporales</taxon>
        <taxon>Peronosporaceae</taxon>
        <taxon>Phytophthora</taxon>
    </lineage>
</organism>
<proteinExistence type="predicted"/>
<gene>
    <name evidence="2" type="ORF">JG688_00010828</name>
</gene>
<comment type="caution">
    <text evidence="2">The sequence shown here is derived from an EMBL/GenBank/DDBJ whole genome shotgun (WGS) entry which is preliminary data.</text>
</comment>
<evidence type="ECO:0000313" key="2">
    <source>
        <dbReference type="EMBL" id="KAG6957788.1"/>
    </source>
</evidence>
<evidence type="ECO:0000313" key="3">
    <source>
        <dbReference type="Proteomes" id="UP000709295"/>
    </source>
</evidence>
<keyword evidence="3" id="KW-1185">Reference proteome</keyword>
<name>A0A8J5IE18_9STRA</name>
<reference evidence="2" key="1">
    <citation type="submission" date="2021-01" db="EMBL/GenBank/DDBJ databases">
        <title>Phytophthora aleatoria, a newly-described species from Pinus radiata is distinct from Phytophthora cactorum isolates based on comparative genomics.</title>
        <authorList>
            <person name="Mcdougal R."/>
            <person name="Panda P."/>
            <person name="Williams N."/>
            <person name="Studholme D.J."/>
        </authorList>
    </citation>
    <scope>NUCLEOTIDE SEQUENCE</scope>
    <source>
        <strain evidence="2">NZFS 4037</strain>
    </source>
</reference>
<protein>
    <submittedName>
        <fullName evidence="2">Uncharacterized protein</fullName>
    </submittedName>
</protein>
<accession>A0A8J5IE18</accession>
<dbReference type="AlphaFoldDB" id="A0A8J5IE18"/>
<evidence type="ECO:0000256" key="1">
    <source>
        <dbReference type="SAM" id="MobiDB-lite"/>
    </source>
</evidence>
<sequence length="147" mass="16193">MSPFEADLGYVSRSVLDLTLPANPEASSEAPKIIEHQQSLPLEAQDDMAAAQQRMRRSFDRNRRHLAFSVGDEVLLDSQNLDLAHVGDSMEDESVEEDITVARILAGDDELGAENTDSASVFKVNEDHSITSGARKPGNWETTMRAH</sequence>